<dbReference type="Pfam" id="PF00012">
    <property type="entry name" value="HSP70"/>
    <property type="match status" value="1"/>
</dbReference>
<evidence type="ECO:0000256" key="1">
    <source>
        <dbReference type="ARBA" id="ARBA00007381"/>
    </source>
</evidence>
<dbReference type="PRINTS" id="PR00301">
    <property type="entry name" value="HEATSHOCK70"/>
</dbReference>
<evidence type="ECO:0000256" key="3">
    <source>
        <dbReference type="ARBA" id="ARBA00022840"/>
    </source>
</evidence>
<dbReference type="GO" id="GO:0005524">
    <property type="term" value="F:ATP binding"/>
    <property type="evidence" value="ECO:0007669"/>
    <property type="project" value="UniProtKB-KW"/>
</dbReference>
<dbReference type="InterPro" id="IPR013126">
    <property type="entry name" value="Hsp_70_fam"/>
</dbReference>
<dbReference type="GO" id="GO:0005634">
    <property type="term" value="C:nucleus"/>
    <property type="evidence" value="ECO:0007669"/>
    <property type="project" value="TreeGrafter"/>
</dbReference>
<comment type="similarity">
    <text evidence="1">Belongs to the heat shock protein 70 family.</text>
</comment>
<evidence type="ECO:0008006" key="6">
    <source>
        <dbReference type="Google" id="ProtNLM"/>
    </source>
</evidence>
<evidence type="ECO:0000313" key="5">
    <source>
        <dbReference type="Proteomes" id="UP000243686"/>
    </source>
</evidence>
<evidence type="ECO:0000256" key="2">
    <source>
        <dbReference type="ARBA" id="ARBA00022741"/>
    </source>
</evidence>
<protein>
    <recommendedName>
        <fullName evidence="6">DnaK family protein</fullName>
    </recommendedName>
</protein>
<dbReference type="PANTHER" id="PTHR45639:SF4">
    <property type="entry name" value="HSC70CB, ISOFORM G"/>
    <property type="match status" value="1"/>
</dbReference>
<dbReference type="GO" id="GO:0140662">
    <property type="term" value="F:ATP-dependent protein folding chaperone"/>
    <property type="evidence" value="ECO:0007669"/>
    <property type="project" value="InterPro"/>
</dbReference>
<name>A0A1S8XA72_OPIVI</name>
<dbReference type="PANTHER" id="PTHR45639">
    <property type="entry name" value="HSC70CB, ISOFORM G-RELATED"/>
    <property type="match status" value="1"/>
</dbReference>
<gene>
    <name evidence="4" type="ORF">X801_00485</name>
</gene>
<dbReference type="Gene3D" id="3.30.420.40">
    <property type="match status" value="2"/>
</dbReference>
<dbReference type="AlphaFoldDB" id="A0A1S8XA72"/>
<dbReference type="GO" id="GO:0005829">
    <property type="term" value="C:cytosol"/>
    <property type="evidence" value="ECO:0007669"/>
    <property type="project" value="TreeGrafter"/>
</dbReference>
<organism evidence="4 5">
    <name type="scientific">Opisthorchis viverrini</name>
    <name type="common">Southeast Asian liver fluke</name>
    <dbReference type="NCBI Taxonomy" id="6198"/>
    <lineage>
        <taxon>Eukaryota</taxon>
        <taxon>Metazoa</taxon>
        <taxon>Spiralia</taxon>
        <taxon>Lophotrochozoa</taxon>
        <taxon>Platyhelminthes</taxon>
        <taxon>Trematoda</taxon>
        <taxon>Digenea</taxon>
        <taxon>Opisthorchiida</taxon>
        <taxon>Opisthorchiata</taxon>
        <taxon>Opisthorchiidae</taxon>
        <taxon>Opisthorchis</taxon>
    </lineage>
</organism>
<sequence>MKSTPSLPTAAVGVDVGSWNCCVATVRRKVVDAVEDEYGNRKIPWVPHTVTYSVISNFVLFDSSMQYSGSDAKANQDINFENTIFDYMQFLRKPYSKASALSLQYPYKIVSGVGGNAHIAIEFGAKSYNLLPEQLLAMVLRKLKSVADDASGESVNNFVINVPEFYDEEQRAAIYDAADIAGINCLELLEDTYAGNRQVPERSDQFVTVAFVIVGYSCTQIAVCKINKRRIVVCAHSSDPCLGGRDFDNAIYNHLVANHPFLASSQGTP</sequence>
<dbReference type="SUPFAM" id="SSF53067">
    <property type="entry name" value="Actin-like ATPase domain"/>
    <property type="match status" value="2"/>
</dbReference>
<evidence type="ECO:0000313" key="4">
    <source>
        <dbReference type="EMBL" id="OON23611.1"/>
    </source>
</evidence>
<dbReference type="Gene3D" id="3.30.30.30">
    <property type="match status" value="1"/>
</dbReference>
<keyword evidence="5" id="KW-1185">Reference proteome</keyword>
<dbReference type="Proteomes" id="UP000243686">
    <property type="component" value="Unassembled WGS sequence"/>
</dbReference>
<reference evidence="4 5" key="1">
    <citation type="submission" date="2015-03" db="EMBL/GenBank/DDBJ databases">
        <title>Draft genome of the nematode, Opisthorchis viverrini.</title>
        <authorList>
            <person name="Mitreva M."/>
        </authorList>
    </citation>
    <scope>NUCLEOTIDE SEQUENCE [LARGE SCALE GENOMIC DNA]</scope>
    <source>
        <strain evidence="4">Khon Kaen</strain>
    </source>
</reference>
<keyword evidence="3" id="KW-0067">ATP-binding</keyword>
<dbReference type="EMBL" id="KV891517">
    <property type="protein sequence ID" value="OON23611.1"/>
    <property type="molecule type" value="Genomic_DNA"/>
</dbReference>
<proteinExistence type="inferred from homology"/>
<accession>A0A1S8XA72</accession>
<dbReference type="InterPro" id="IPR043129">
    <property type="entry name" value="ATPase_NBD"/>
</dbReference>
<keyword evidence="2" id="KW-0547">Nucleotide-binding</keyword>
<dbReference type="Gene3D" id="3.90.640.10">
    <property type="entry name" value="Actin, Chain A, domain 4"/>
    <property type="match status" value="1"/>
</dbReference>